<keyword evidence="2" id="KW-1133">Transmembrane helix</keyword>
<organism evidence="3 4">
    <name type="scientific">Luteolibacter rhizosphaerae</name>
    <dbReference type="NCBI Taxonomy" id="2989719"/>
    <lineage>
        <taxon>Bacteria</taxon>
        <taxon>Pseudomonadati</taxon>
        <taxon>Verrucomicrobiota</taxon>
        <taxon>Verrucomicrobiia</taxon>
        <taxon>Verrucomicrobiales</taxon>
        <taxon>Verrucomicrobiaceae</taxon>
        <taxon>Luteolibacter</taxon>
    </lineage>
</organism>
<feature type="transmembrane region" description="Helical" evidence="2">
    <location>
        <begin position="94"/>
        <end position="114"/>
    </location>
</feature>
<name>A0ABT3FZJ4_9BACT</name>
<accession>A0ABT3FZJ4</accession>
<evidence type="ECO:0000313" key="4">
    <source>
        <dbReference type="Proteomes" id="UP001165653"/>
    </source>
</evidence>
<sequence>MNSLDPVPEAIGAVEAREEQALKLIGRTTAVLVALLAVSAFVLSFEALRELAEREGGLVGPASLMFPVIVDGAICIFSLSALRAELAGDHRDVRWIKGLVLAVTLSSVGLNTLHAHGRPLAMVIAAVPPLLLYGSLEVLLLQARRRFVPAEAKARPRVPKSIPSQSDVEERREKALSLAKKGQSRREIAQTLGVSAATVSKYLRESA</sequence>
<dbReference type="InterPro" id="IPR009057">
    <property type="entry name" value="Homeodomain-like_sf"/>
</dbReference>
<dbReference type="Pfam" id="PF13384">
    <property type="entry name" value="HTH_23"/>
    <property type="match status" value="1"/>
</dbReference>
<feature type="region of interest" description="Disordered" evidence="1">
    <location>
        <begin position="158"/>
        <end position="182"/>
    </location>
</feature>
<dbReference type="SUPFAM" id="SSF46689">
    <property type="entry name" value="Homeodomain-like"/>
    <property type="match status" value="1"/>
</dbReference>
<dbReference type="Gene3D" id="1.10.10.60">
    <property type="entry name" value="Homeodomain-like"/>
    <property type="match status" value="1"/>
</dbReference>
<dbReference type="Pfam" id="PF10935">
    <property type="entry name" value="DUF2637"/>
    <property type="match status" value="1"/>
</dbReference>
<comment type="caution">
    <text evidence="3">The sequence shown here is derived from an EMBL/GenBank/DDBJ whole genome shotgun (WGS) entry which is preliminary data.</text>
</comment>
<dbReference type="RefSeq" id="WP_264512012.1">
    <property type="nucleotide sequence ID" value="NZ_JAPDDR010000002.1"/>
</dbReference>
<gene>
    <name evidence="3" type="ORF">OJ996_05480</name>
</gene>
<evidence type="ECO:0000313" key="3">
    <source>
        <dbReference type="EMBL" id="MCW1913011.1"/>
    </source>
</evidence>
<feature type="transmembrane region" description="Helical" evidence="2">
    <location>
        <begin position="24"/>
        <end position="44"/>
    </location>
</feature>
<proteinExistence type="predicted"/>
<dbReference type="EMBL" id="JAPDDR010000002">
    <property type="protein sequence ID" value="MCW1913011.1"/>
    <property type="molecule type" value="Genomic_DNA"/>
</dbReference>
<protein>
    <submittedName>
        <fullName evidence="3">DUF2637 domain-containing protein</fullName>
    </submittedName>
</protein>
<dbReference type="Proteomes" id="UP001165653">
    <property type="component" value="Unassembled WGS sequence"/>
</dbReference>
<evidence type="ECO:0000256" key="1">
    <source>
        <dbReference type="SAM" id="MobiDB-lite"/>
    </source>
</evidence>
<keyword evidence="2" id="KW-0472">Membrane</keyword>
<keyword evidence="4" id="KW-1185">Reference proteome</keyword>
<reference evidence="3" key="1">
    <citation type="submission" date="2022-10" db="EMBL/GenBank/DDBJ databases">
        <title>Luteolibacter sp. GHJ8, whole genome shotgun sequencing project.</title>
        <authorList>
            <person name="Zhao G."/>
            <person name="Shen L."/>
        </authorList>
    </citation>
    <scope>NUCLEOTIDE SEQUENCE</scope>
    <source>
        <strain evidence="3">GHJ8</strain>
    </source>
</reference>
<keyword evidence="2" id="KW-0812">Transmembrane</keyword>
<feature type="transmembrane region" description="Helical" evidence="2">
    <location>
        <begin position="64"/>
        <end position="82"/>
    </location>
</feature>
<evidence type="ECO:0000256" key="2">
    <source>
        <dbReference type="SAM" id="Phobius"/>
    </source>
</evidence>
<feature type="transmembrane region" description="Helical" evidence="2">
    <location>
        <begin position="120"/>
        <end position="141"/>
    </location>
</feature>
<dbReference type="InterPro" id="IPR021235">
    <property type="entry name" value="DUF2637"/>
</dbReference>